<sequence>MADNEVPTPPDSSSLPDLKPVEASTHALSESPALELIPSDAPVEASDETPPAPERPNEISALDKDIVITVFAHSIDPVTPSKTSVSSPEKTAKKSSAAAFASKPQPSKPAAIPKKPEPVNSKVGKSVLQTAKQPIPVASKASTPRPMVPGLTSSKSAVTVVPATQRALLYSSATKATVEGMEITLDPVGIFAADGSELKPFKVIFTPFNKVLVILTTAEEVTAENSAPIGASRTVEPPIPGGHEPQFRPSDARSSPFGTEVMLLPTGVFSSDGTAVPVIRVVLTAAQKVLVDFPTAEDAEIKVPASKLTVTKPKLTPSQLKCKWKSPEMRLPQGAVSSDSRFLLPVKPATVVPSVDDGPPASFGMIKSKWKIRNRWNEVNISRENYQFMVILSSKISQYNRFKDQQHYMVMKKAMAHKLKNSKLLKRSRQVRLGARVLPKAHYVVRFNGLQGPDNITRSEISPSQWKGRA</sequence>
<comment type="caution">
    <text evidence="2">The sequence shown here is derived from an EMBL/GenBank/DDBJ whole genome shotgun (WGS) entry which is preliminary data.</text>
</comment>
<evidence type="ECO:0000313" key="2">
    <source>
        <dbReference type="EMBL" id="OQV13975.1"/>
    </source>
</evidence>
<feature type="region of interest" description="Disordered" evidence="1">
    <location>
        <begin position="1"/>
        <end position="61"/>
    </location>
</feature>
<evidence type="ECO:0000256" key="1">
    <source>
        <dbReference type="SAM" id="MobiDB-lite"/>
    </source>
</evidence>
<proteinExistence type="predicted"/>
<evidence type="ECO:0000313" key="3">
    <source>
        <dbReference type="Proteomes" id="UP000192578"/>
    </source>
</evidence>
<dbReference type="AlphaFoldDB" id="A0A1W0WFI3"/>
<dbReference type="Proteomes" id="UP000192578">
    <property type="component" value="Unassembled WGS sequence"/>
</dbReference>
<reference evidence="3" key="1">
    <citation type="submission" date="2017-01" db="EMBL/GenBank/DDBJ databases">
        <title>Comparative genomics of anhydrobiosis in the tardigrade Hypsibius dujardini.</title>
        <authorList>
            <person name="Yoshida Y."/>
            <person name="Koutsovoulos G."/>
            <person name="Laetsch D."/>
            <person name="Stevens L."/>
            <person name="Kumar S."/>
            <person name="Horikawa D."/>
            <person name="Ishino K."/>
            <person name="Komine S."/>
            <person name="Tomita M."/>
            <person name="Blaxter M."/>
            <person name="Arakawa K."/>
        </authorList>
    </citation>
    <scope>NUCLEOTIDE SEQUENCE [LARGE SCALE GENOMIC DNA]</scope>
    <source>
        <strain evidence="3">Z151</strain>
    </source>
</reference>
<protein>
    <submittedName>
        <fullName evidence="2">Uncharacterized protein</fullName>
    </submittedName>
</protein>
<name>A0A1W0WFI3_HYPEX</name>
<feature type="region of interest" description="Disordered" evidence="1">
    <location>
        <begin position="230"/>
        <end position="252"/>
    </location>
</feature>
<feature type="compositionally biased region" description="Low complexity" evidence="1">
    <location>
        <begin position="77"/>
        <end position="113"/>
    </location>
</feature>
<keyword evidence="3" id="KW-1185">Reference proteome</keyword>
<gene>
    <name evidence="2" type="ORF">BV898_11856</name>
</gene>
<dbReference type="EMBL" id="MTYJ01000113">
    <property type="protein sequence ID" value="OQV13975.1"/>
    <property type="molecule type" value="Genomic_DNA"/>
</dbReference>
<dbReference type="OrthoDB" id="10243487at2759"/>
<organism evidence="2 3">
    <name type="scientific">Hypsibius exemplaris</name>
    <name type="common">Freshwater tardigrade</name>
    <dbReference type="NCBI Taxonomy" id="2072580"/>
    <lineage>
        <taxon>Eukaryota</taxon>
        <taxon>Metazoa</taxon>
        <taxon>Ecdysozoa</taxon>
        <taxon>Tardigrada</taxon>
        <taxon>Eutardigrada</taxon>
        <taxon>Parachela</taxon>
        <taxon>Hypsibioidea</taxon>
        <taxon>Hypsibiidae</taxon>
        <taxon>Hypsibius</taxon>
    </lineage>
</organism>
<feature type="region of interest" description="Disordered" evidence="1">
    <location>
        <begin position="77"/>
        <end position="121"/>
    </location>
</feature>
<accession>A0A1W0WFI3</accession>